<evidence type="ECO:0000256" key="3">
    <source>
        <dbReference type="ARBA" id="ARBA00007164"/>
    </source>
</evidence>
<feature type="active site" description="Acyl-ester intermediate" evidence="13">
    <location>
        <position position="68"/>
    </location>
</feature>
<dbReference type="PRINTS" id="PR00725">
    <property type="entry name" value="DADACBPTASE1"/>
</dbReference>
<keyword evidence="6" id="KW-0645">Protease</keyword>
<evidence type="ECO:0000256" key="4">
    <source>
        <dbReference type="ARBA" id="ARBA00012448"/>
    </source>
</evidence>
<dbReference type="Pfam" id="PF00768">
    <property type="entry name" value="Peptidase_S11"/>
    <property type="match status" value="1"/>
</dbReference>
<keyword evidence="8" id="KW-0378">Hydrolase</keyword>
<evidence type="ECO:0000256" key="9">
    <source>
        <dbReference type="ARBA" id="ARBA00022960"/>
    </source>
</evidence>
<dbReference type="SMART" id="SM00936">
    <property type="entry name" value="PBP5_C"/>
    <property type="match status" value="1"/>
</dbReference>
<sequence length="441" mass="49073">MKLNKSKKIRYMIVPILFIFLFSVFGNLQVQADSDPLNLKGKAAILIDGETGKILYEKNADELLGVASMSKMMTEYLVLEAIHEGRISWDQEVTINEYIHKLSAAPGLSNVGLTQGEKYTVQELYEAMAIHSGNAAAVALAEVISGTETNFVKLMNEKAEELGLGDYHFVNSTGLNNSSLLGNYPEGTDENDENQMSARATAKLAYRLIHDFPEVLQTASKSELAFRDGRIYKNFNWMLPGLIYEYEGMDGLKTGSTDFAGYCFTATAERNGKRFISVIMNTASQKERFAETEKLLNYAFSTFTEEELFPGNMTIEGNETIPVVKGKKDSVKIATAQPIRLVIKNGEKELHKPKFVIDEKKLNEEGELTAPVKKGDVIGYLTYTYDGQELGFIDGTETIKVDVVATETVEKANGFVLMMRGIGEFFSNLWEGITKTIGSWF</sequence>
<dbReference type="RefSeq" id="WP_275420446.1">
    <property type="nucleotide sequence ID" value="NZ_CP106877.1"/>
</dbReference>
<evidence type="ECO:0000256" key="6">
    <source>
        <dbReference type="ARBA" id="ARBA00022670"/>
    </source>
</evidence>
<dbReference type="InterPro" id="IPR018044">
    <property type="entry name" value="Peptidase_S11"/>
</dbReference>
<dbReference type="PANTHER" id="PTHR21581">
    <property type="entry name" value="D-ALANYL-D-ALANINE CARBOXYPEPTIDASE"/>
    <property type="match status" value="1"/>
</dbReference>
<dbReference type="InterPro" id="IPR012338">
    <property type="entry name" value="Beta-lactam/transpept-like"/>
</dbReference>
<dbReference type="InterPro" id="IPR037167">
    <property type="entry name" value="Peptidase_S11_C_sf"/>
</dbReference>
<dbReference type="AlphaFoldDB" id="A0A9E8LZK2"/>
<dbReference type="EC" id="3.4.16.4" evidence="4"/>
<evidence type="ECO:0000259" key="16">
    <source>
        <dbReference type="SMART" id="SM00936"/>
    </source>
</evidence>
<dbReference type="GO" id="GO:0006508">
    <property type="term" value="P:proteolysis"/>
    <property type="evidence" value="ECO:0007669"/>
    <property type="project" value="UniProtKB-KW"/>
</dbReference>
<feature type="domain" description="Peptidase S11 D-Ala-D-Ala carboxypeptidase A C-terminal" evidence="16">
    <location>
        <begin position="303"/>
        <end position="411"/>
    </location>
</feature>
<dbReference type="InterPro" id="IPR015956">
    <property type="entry name" value="Peniciliin-bd_prot_C_sf"/>
</dbReference>
<evidence type="ECO:0000256" key="5">
    <source>
        <dbReference type="ARBA" id="ARBA00022645"/>
    </source>
</evidence>
<gene>
    <name evidence="17" type="ORF">OE105_12205</name>
</gene>
<keyword evidence="7" id="KW-0732">Signal</keyword>
<dbReference type="InterPro" id="IPR001967">
    <property type="entry name" value="Peptidase_S11_N"/>
</dbReference>
<evidence type="ECO:0000256" key="7">
    <source>
        <dbReference type="ARBA" id="ARBA00022729"/>
    </source>
</evidence>
<protein>
    <recommendedName>
        <fullName evidence="4">serine-type D-Ala-D-Ala carboxypeptidase</fullName>
        <ecNumber evidence="4">3.4.16.4</ecNumber>
    </recommendedName>
</protein>
<dbReference type="GO" id="GO:0008360">
    <property type="term" value="P:regulation of cell shape"/>
    <property type="evidence" value="ECO:0007669"/>
    <property type="project" value="UniProtKB-KW"/>
</dbReference>
<evidence type="ECO:0000256" key="10">
    <source>
        <dbReference type="ARBA" id="ARBA00022984"/>
    </source>
</evidence>
<keyword evidence="11" id="KW-0961">Cell wall biogenesis/degradation</keyword>
<comment type="catalytic activity">
    <reaction evidence="12">
        <text>Preferential cleavage: (Ac)2-L-Lys-D-Ala-|-D-Ala. Also transpeptidation of peptidyl-alanyl moieties that are N-acyl substituents of D-alanine.</text>
        <dbReference type="EC" id="3.4.16.4"/>
    </reaction>
</comment>
<dbReference type="GO" id="GO:0009002">
    <property type="term" value="F:serine-type D-Ala-D-Ala carboxypeptidase activity"/>
    <property type="evidence" value="ECO:0007669"/>
    <property type="project" value="UniProtKB-EC"/>
</dbReference>
<comment type="pathway">
    <text evidence="2">Cell wall biogenesis; peptidoglycan biosynthesis.</text>
</comment>
<evidence type="ECO:0000256" key="12">
    <source>
        <dbReference type="ARBA" id="ARBA00034000"/>
    </source>
</evidence>
<organism evidence="17 18">
    <name type="scientific">Fervidibacillus halotolerans</name>
    <dbReference type="NCBI Taxonomy" id="2980027"/>
    <lineage>
        <taxon>Bacteria</taxon>
        <taxon>Bacillati</taxon>
        <taxon>Bacillota</taxon>
        <taxon>Bacilli</taxon>
        <taxon>Bacillales</taxon>
        <taxon>Bacillaceae</taxon>
        <taxon>Fervidibacillus</taxon>
    </lineage>
</organism>
<dbReference type="SUPFAM" id="SSF56601">
    <property type="entry name" value="beta-lactamase/transpeptidase-like"/>
    <property type="match status" value="1"/>
</dbReference>
<dbReference type="Gene3D" id="3.40.710.10">
    <property type="entry name" value="DD-peptidase/beta-lactamase superfamily"/>
    <property type="match status" value="1"/>
</dbReference>
<evidence type="ECO:0000313" key="18">
    <source>
        <dbReference type="Proteomes" id="UP001164726"/>
    </source>
</evidence>
<keyword evidence="10" id="KW-0573">Peptidoglycan synthesis</keyword>
<keyword evidence="18" id="KW-1185">Reference proteome</keyword>
<dbReference type="KEGG" id="fhl:OE105_12205"/>
<evidence type="ECO:0000256" key="8">
    <source>
        <dbReference type="ARBA" id="ARBA00022801"/>
    </source>
</evidence>
<dbReference type="GO" id="GO:0071555">
    <property type="term" value="P:cell wall organization"/>
    <property type="evidence" value="ECO:0007669"/>
    <property type="project" value="UniProtKB-KW"/>
</dbReference>
<proteinExistence type="inferred from homology"/>
<evidence type="ECO:0000256" key="15">
    <source>
        <dbReference type="RuleBase" id="RU004016"/>
    </source>
</evidence>
<accession>A0A9E8LZK2</accession>
<dbReference type="Gene3D" id="2.60.410.10">
    <property type="entry name" value="D-Ala-D-Ala carboxypeptidase, C-terminal domain"/>
    <property type="match status" value="1"/>
</dbReference>
<comment type="function">
    <text evidence="1">Removes C-terminal D-alanyl residues from sugar-peptide cell wall precursors.</text>
</comment>
<dbReference type="PANTHER" id="PTHR21581:SF11">
    <property type="entry name" value="D-ALANYL-D-ALANINE CARBOXYPEPTIDASE DACA"/>
    <property type="match status" value="1"/>
</dbReference>
<keyword evidence="9" id="KW-0133">Cell shape</keyword>
<evidence type="ECO:0000256" key="13">
    <source>
        <dbReference type="PIRSR" id="PIRSR618044-1"/>
    </source>
</evidence>
<dbReference type="GO" id="GO:0009252">
    <property type="term" value="P:peptidoglycan biosynthetic process"/>
    <property type="evidence" value="ECO:0007669"/>
    <property type="project" value="UniProtKB-KW"/>
</dbReference>
<reference evidence="17" key="1">
    <citation type="submission" date="2022-09" db="EMBL/GenBank/DDBJ databases">
        <title>Complete Genomes of Fervidibacillus albus and Fervidibacillus halotolerans isolated from tidal flat sediments.</title>
        <authorList>
            <person name="Kwon K.K."/>
            <person name="Yang S.-H."/>
            <person name="Park M.J."/>
            <person name="Oh H.-M."/>
        </authorList>
    </citation>
    <scope>NUCLEOTIDE SEQUENCE</scope>
    <source>
        <strain evidence="17">MEBiC13594</strain>
    </source>
</reference>
<evidence type="ECO:0000313" key="17">
    <source>
        <dbReference type="EMBL" id="WAA12307.1"/>
    </source>
</evidence>
<dbReference type="Proteomes" id="UP001164726">
    <property type="component" value="Chromosome"/>
</dbReference>
<feature type="binding site" evidence="14">
    <location>
        <position position="253"/>
    </location>
    <ligand>
        <name>substrate</name>
    </ligand>
</feature>
<evidence type="ECO:0000256" key="11">
    <source>
        <dbReference type="ARBA" id="ARBA00023316"/>
    </source>
</evidence>
<keyword evidence="5 17" id="KW-0121">Carboxypeptidase</keyword>
<dbReference type="SUPFAM" id="SSF69189">
    <property type="entry name" value="Penicillin-binding protein associated domain"/>
    <property type="match status" value="1"/>
</dbReference>
<feature type="active site" evidence="13">
    <location>
        <position position="132"/>
    </location>
</feature>
<evidence type="ECO:0000256" key="14">
    <source>
        <dbReference type="PIRSR" id="PIRSR618044-2"/>
    </source>
</evidence>
<dbReference type="InterPro" id="IPR012907">
    <property type="entry name" value="Peptidase_S11_C"/>
</dbReference>
<evidence type="ECO:0000256" key="2">
    <source>
        <dbReference type="ARBA" id="ARBA00004752"/>
    </source>
</evidence>
<dbReference type="EMBL" id="CP106877">
    <property type="protein sequence ID" value="WAA12307.1"/>
    <property type="molecule type" value="Genomic_DNA"/>
</dbReference>
<comment type="similarity">
    <text evidence="3 15">Belongs to the peptidase S11 family.</text>
</comment>
<name>A0A9E8LZK2_9BACI</name>
<dbReference type="Pfam" id="PF07943">
    <property type="entry name" value="PBP5_C"/>
    <property type="match status" value="1"/>
</dbReference>
<evidence type="ECO:0000256" key="1">
    <source>
        <dbReference type="ARBA" id="ARBA00003217"/>
    </source>
</evidence>
<feature type="active site" description="Proton acceptor" evidence="13">
    <location>
        <position position="71"/>
    </location>
</feature>